<dbReference type="EMBL" id="BQNB010014706">
    <property type="protein sequence ID" value="GJT31451.1"/>
    <property type="molecule type" value="Genomic_DNA"/>
</dbReference>
<protein>
    <submittedName>
        <fullName evidence="1">Uncharacterized protein</fullName>
    </submittedName>
</protein>
<evidence type="ECO:0000313" key="2">
    <source>
        <dbReference type="Proteomes" id="UP001151760"/>
    </source>
</evidence>
<dbReference type="Proteomes" id="UP001151760">
    <property type="component" value="Unassembled WGS sequence"/>
</dbReference>
<proteinExistence type="predicted"/>
<organism evidence="1 2">
    <name type="scientific">Tanacetum coccineum</name>
    <dbReference type="NCBI Taxonomy" id="301880"/>
    <lineage>
        <taxon>Eukaryota</taxon>
        <taxon>Viridiplantae</taxon>
        <taxon>Streptophyta</taxon>
        <taxon>Embryophyta</taxon>
        <taxon>Tracheophyta</taxon>
        <taxon>Spermatophyta</taxon>
        <taxon>Magnoliopsida</taxon>
        <taxon>eudicotyledons</taxon>
        <taxon>Gunneridae</taxon>
        <taxon>Pentapetalae</taxon>
        <taxon>asterids</taxon>
        <taxon>campanulids</taxon>
        <taxon>Asterales</taxon>
        <taxon>Asteraceae</taxon>
        <taxon>Asteroideae</taxon>
        <taxon>Anthemideae</taxon>
        <taxon>Anthemidinae</taxon>
        <taxon>Tanacetum</taxon>
    </lineage>
</organism>
<comment type="caution">
    <text evidence="1">The sequence shown here is derived from an EMBL/GenBank/DDBJ whole genome shotgun (WGS) entry which is preliminary data.</text>
</comment>
<gene>
    <name evidence="1" type="ORF">Tco_0911726</name>
</gene>
<keyword evidence="2" id="KW-1185">Reference proteome</keyword>
<accession>A0ABQ5CWJ1</accession>
<name>A0ABQ5CWJ1_9ASTR</name>
<reference evidence="1" key="2">
    <citation type="submission" date="2022-01" db="EMBL/GenBank/DDBJ databases">
        <authorList>
            <person name="Yamashiro T."/>
            <person name="Shiraishi A."/>
            <person name="Satake H."/>
            <person name="Nakayama K."/>
        </authorList>
    </citation>
    <scope>NUCLEOTIDE SEQUENCE</scope>
</reference>
<reference evidence="1" key="1">
    <citation type="journal article" date="2022" name="Int. J. Mol. Sci.">
        <title>Draft Genome of Tanacetum Coccineum: Genomic Comparison of Closely Related Tanacetum-Family Plants.</title>
        <authorList>
            <person name="Yamashiro T."/>
            <person name="Shiraishi A."/>
            <person name="Nakayama K."/>
            <person name="Satake H."/>
        </authorList>
    </citation>
    <scope>NUCLEOTIDE SEQUENCE</scope>
</reference>
<evidence type="ECO:0000313" key="1">
    <source>
        <dbReference type="EMBL" id="GJT31451.1"/>
    </source>
</evidence>
<sequence length="147" mass="16498">MKDVGPFHYYLGMTQRKYALELLDSKPAAEPMDPISKLSSRDEYLLRDPSTYLQNINILTKGLSRDLHFNVYPYTLPTCGGDEDTTNVAMPNTPATPVQVNSPSLTQVQSLQRIAASLLRELYKRSHNNNTSCKVLGKSSLLLFTDM</sequence>